<keyword evidence="4" id="KW-1185">Reference proteome</keyword>
<feature type="transmembrane region" description="Helical" evidence="2">
    <location>
        <begin position="17"/>
        <end position="38"/>
    </location>
</feature>
<dbReference type="Proteomes" id="UP000533598">
    <property type="component" value="Unassembled WGS sequence"/>
</dbReference>
<feature type="compositionally biased region" description="Basic and acidic residues" evidence="1">
    <location>
        <begin position="67"/>
        <end position="77"/>
    </location>
</feature>
<name>A0A7W7CGM6_9PSEU</name>
<feature type="region of interest" description="Disordered" evidence="1">
    <location>
        <begin position="67"/>
        <end position="125"/>
    </location>
</feature>
<comment type="caution">
    <text evidence="3">The sequence shown here is derived from an EMBL/GenBank/DDBJ whole genome shotgun (WGS) entry which is preliminary data.</text>
</comment>
<gene>
    <name evidence="3" type="ORF">HNR67_005574</name>
</gene>
<protein>
    <submittedName>
        <fullName evidence="3">Uncharacterized protein</fullName>
    </submittedName>
</protein>
<keyword evidence="2" id="KW-1133">Transmembrane helix</keyword>
<proteinExistence type="predicted"/>
<accession>A0A7W7CGM6</accession>
<feature type="compositionally biased region" description="Basic residues" evidence="1">
    <location>
        <begin position="78"/>
        <end position="96"/>
    </location>
</feature>
<evidence type="ECO:0000256" key="1">
    <source>
        <dbReference type="SAM" id="MobiDB-lite"/>
    </source>
</evidence>
<evidence type="ECO:0000256" key="2">
    <source>
        <dbReference type="SAM" id="Phobius"/>
    </source>
</evidence>
<dbReference type="RefSeq" id="WP_185005206.1">
    <property type="nucleotide sequence ID" value="NZ_BAAAUI010000001.1"/>
</dbReference>
<keyword evidence="2" id="KW-0812">Transmembrane</keyword>
<keyword evidence="2" id="KW-0472">Membrane</keyword>
<organism evidence="3 4">
    <name type="scientific">Crossiella cryophila</name>
    <dbReference type="NCBI Taxonomy" id="43355"/>
    <lineage>
        <taxon>Bacteria</taxon>
        <taxon>Bacillati</taxon>
        <taxon>Actinomycetota</taxon>
        <taxon>Actinomycetes</taxon>
        <taxon>Pseudonocardiales</taxon>
        <taxon>Pseudonocardiaceae</taxon>
        <taxon>Crossiella</taxon>
    </lineage>
</organism>
<evidence type="ECO:0000313" key="3">
    <source>
        <dbReference type="EMBL" id="MBB4679456.1"/>
    </source>
</evidence>
<dbReference type="EMBL" id="JACHMH010000001">
    <property type="protein sequence ID" value="MBB4679456.1"/>
    <property type="molecule type" value="Genomic_DNA"/>
</dbReference>
<sequence>MGLDVLTSLLNEWSKPIAVTVIALGLVVSLVIIVAVVVHRSGDREVRAEASMFRMFRFTLHLGARPEHRQDEPDLKSGQRRRRPGRTRGPARKRSAYLKSLNSSSPVTQPVTRRGRAIRLPRSAQ</sequence>
<evidence type="ECO:0000313" key="4">
    <source>
        <dbReference type="Proteomes" id="UP000533598"/>
    </source>
</evidence>
<dbReference type="AlphaFoldDB" id="A0A7W7CGM6"/>
<feature type="compositionally biased region" description="Polar residues" evidence="1">
    <location>
        <begin position="100"/>
        <end position="111"/>
    </location>
</feature>
<reference evidence="3 4" key="1">
    <citation type="submission" date="2020-08" db="EMBL/GenBank/DDBJ databases">
        <title>Sequencing the genomes of 1000 actinobacteria strains.</title>
        <authorList>
            <person name="Klenk H.-P."/>
        </authorList>
    </citation>
    <scope>NUCLEOTIDE SEQUENCE [LARGE SCALE GENOMIC DNA]</scope>
    <source>
        <strain evidence="3 4">DSM 44230</strain>
    </source>
</reference>